<reference evidence="4 5" key="1">
    <citation type="submission" date="2024-07" db="EMBL/GenBank/DDBJ databases">
        <authorList>
            <person name="Li M."/>
        </authorList>
    </citation>
    <scope>NUCLEOTIDE SEQUENCE [LARGE SCALE GENOMIC DNA]</scope>
    <source>
        <strain evidence="4 5">25A3E</strain>
    </source>
</reference>
<keyword evidence="2" id="KW-0732">Signal</keyword>
<evidence type="ECO:0000256" key="2">
    <source>
        <dbReference type="SAM" id="SignalP"/>
    </source>
</evidence>
<dbReference type="EMBL" id="JBFTEG010000013">
    <property type="protein sequence ID" value="MEX6503606.1"/>
    <property type="molecule type" value="Genomic_DNA"/>
</dbReference>
<feature type="region of interest" description="Disordered" evidence="1">
    <location>
        <begin position="36"/>
        <end position="94"/>
    </location>
</feature>
<accession>A0ABV3YW91</accession>
<keyword evidence="5" id="KW-1185">Reference proteome</keyword>
<dbReference type="Proteomes" id="UP001560296">
    <property type="component" value="Unassembled WGS sequence"/>
</dbReference>
<proteinExistence type="predicted"/>
<feature type="compositionally biased region" description="Basic and acidic residues" evidence="1">
    <location>
        <begin position="80"/>
        <end position="91"/>
    </location>
</feature>
<evidence type="ECO:0000256" key="1">
    <source>
        <dbReference type="SAM" id="MobiDB-lite"/>
    </source>
</evidence>
<dbReference type="RefSeq" id="WP_369288550.1">
    <property type="nucleotide sequence ID" value="NZ_JBFTEG010000013.1"/>
</dbReference>
<gene>
    <name evidence="4" type="ORF">AB5S05_16200</name>
</gene>
<evidence type="ECO:0000313" key="5">
    <source>
        <dbReference type="Proteomes" id="UP001560296"/>
    </source>
</evidence>
<evidence type="ECO:0000259" key="3">
    <source>
        <dbReference type="Pfam" id="PF13511"/>
    </source>
</evidence>
<feature type="compositionally biased region" description="Basic and acidic residues" evidence="1">
    <location>
        <begin position="41"/>
        <end position="73"/>
    </location>
</feature>
<feature type="domain" description="DUF4124" evidence="3">
    <location>
        <begin position="6"/>
        <end position="57"/>
    </location>
</feature>
<organism evidence="4 5">
    <name type="scientific">Pseudomonas zhanjiangensis</name>
    <dbReference type="NCBI Taxonomy" id="3239015"/>
    <lineage>
        <taxon>Bacteria</taxon>
        <taxon>Pseudomonadati</taxon>
        <taxon>Pseudomonadota</taxon>
        <taxon>Gammaproteobacteria</taxon>
        <taxon>Pseudomonadales</taxon>
        <taxon>Pseudomonadaceae</taxon>
        <taxon>Pseudomonas</taxon>
    </lineage>
</organism>
<feature type="signal peptide" evidence="2">
    <location>
        <begin position="1"/>
        <end position="17"/>
    </location>
</feature>
<sequence>MRLWFCCLLLLPGLAAAEVYRWVDADGQVHFGQRPNAQGAERVEVKPQVVERDAATRERQARSERFYEARRQEQAQARSRSVERQTAHRQECSQLRQQLAQMPEGFRYYRSDADGQRSYYSDEEMDAARRQLRERVAQRCS</sequence>
<dbReference type="InterPro" id="IPR025392">
    <property type="entry name" value="DUF4124"/>
</dbReference>
<feature type="chain" id="PRO_5045768834" evidence="2">
    <location>
        <begin position="18"/>
        <end position="141"/>
    </location>
</feature>
<dbReference type="Pfam" id="PF13511">
    <property type="entry name" value="DUF4124"/>
    <property type="match status" value="1"/>
</dbReference>
<protein>
    <submittedName>
        <fullName evidence="4">DUF4124 domain-containing protein</fullName>
    </submittedName>
</protein>
<comment type="caution">
    <text evidence="4">The sequence shown here is derived from an EMBL/GenBank/DDBJ whole genome shotgun (WGS) entry which is preliminary data.</text>
</comment>
<evidence type="ECO:0000313" key="4">
    <source>
        <dbReference type="EMBL" id="MEX6503606.1"/>
    </source>
</evidence>
<name>A0ABV3YW91_9PSED</name>